<name>A0A821UZ95_9NEOP</name>
<dbReference type="PANTHER" id="PTHR10264:SF19">
    <property type="entry name" value="AT06885P-RELATED"/>
    <property type="match status" value="1"/>
</dbReference>
<evidence type="ECO:0000256" key="2">
    <source>
        <dbReference type="SAM" id="MobiDB-lite"/>
    </source>
</evidence>
<dbReference type="OrthoDB" id="2105077at2759"/>
<feature type="transmembrane region" description="Helical" evidence="3">
    <location>
        <begin position="52"/>
        <end position="75"/>
    </location>
</feature>
<proteinExistence type="inferred from homology"/>
<reference evidence="5" key="1">
    <citation type="submission" date="2021-02" db="EMBL/GenBank/DDBJ databases">
        <authorList>
            <person name="Steward A R."/>
        </authorList>
    </citation>
    <scope>NUCLEOTIDE SEQUENCE</scope>
</reference>
<dbReference type="InterPro" id="IPR001972">
    <property type="entry name" value="Stomatin_HflK_fam"/>
</dbReference>
<keyword evidence="6" id="KW-1185">Reference proteome</keyword>
<dbReference type="SMART" id="SM00244">
    <property type="entry name" value="PHB"/>
    <property type="match status" value="1"/>
</dbReference>
<protein>
    <recommendedName>
        <fullName evidence="4">Band 7 domain-containing protein</fullName>
    </recommendedName>
</protein>
<evidence type="ECO:0000313" key="6">
    <source>
        <dbReference type="Proteomes" id="UP000663880"/>
    </source>
</evidence>
<dbReference type="GO" id="GO:0009898">
    <property type="term" value="C:cytoplasmic side of plasma membrane"/>
    <property type="evidence" value="ECO:0007669"/>
    <property type="project" value="UniProtKB-ARBA"/>
</dbReference>
<keyword evidence="3" id="KW-1133">Transmembrane helix</keyword>
<dbReference type="AlphaFoldDB" id="A0A821UZ95"/>
<dbReference type="SUPFAM" id="SSF117892">
    <property type="entry name" value="Band 7/SPFH domain"/>
    <property type="match status" value="1"/>
</dbReference>
<evidence type="ECO:0000259" key="4">
    <source>
        <dbReference type="SMART" id="SM00244"/>
    </source>
</evidence>
<evidence type="ECO:0000256" key="3">
    <source>
        <dbReference type="SAM" id="Phobius"/>
    </source>
</evidence>
<keyword evidence="3" id="KW-0812">Transmembrane</keyword>
<feature type="domain" description="Band 7" evidence="4">
    <location>
        <begin position="71"/>
        <end position="230"/>
    </location>
</feature>
<dbReference type="Proteomes" id="UP000663880">
    <property type="component" value="Unassembled WGS sequence"/>
</dbReference>
<dbReference type="InterPro" id="IPR036013">
    <property type="entry name" value="Band_7/SPFH_dom_sf"/>
</dbReference>
<evidence type="ECO:0000313" key="5">
    <source>
        <dbReference type="EMBL" id="CAF4898287.1"/>
    </source>
</evidence>
<feature type="region of interest" description="Disordered" evidence="2">
    <location>
        <begin position="1"/>
        <end position="31"/>
    </location>
</feature>
<organism evidence="5 6">
    <name type="scientific">Pieris macdunnoughi</name>
    <dbReference type="NCBI Taxonomy" id="345717"/>
    <lineage>
        <taxon>Eukaryota</taxon>
        <taxon>Metazoa</taxon>
        <taxon>Ecdysozoa</taxon>
        <taxon>Arthropoda</taxon>
        <taxon>Hexapoda</taxon>
        <taxon>Insecta</taxon>
        <taxon>Pterygota</taxon>
        <taxon>Neoptera</taxon>
        <taxon>Endopterygota</taxon>
        <taxon>Lepidoptera</taxon>
        <taxon>Glossata</taxon>
        <taxon>Ditrysia</taxon>
        <taxon>Papilionoidea</taxon>
        <taxon>Pieridae</taxon>
        <taxon>Pierinae</taxon>
        <taxon>Pieris</taxon>
    </lineage>
</organism>
<comment type="caution">
    <text evidence="5">The sequence shown here is derived from an EMBL/GenBank/DDBJ whole genome shotgun (WGS) entry which is preliminary data.</text>
</comment>
<gene>
    <name evidence="5" type="ORF">PMACD_LOCUS11060</name>
</gene>
<dbReference type="PRINTS" id="PR00721">
    <property type="entry name" value="STOMATIN"/>
</dbReference>
<keyword evidence="3" id="KW-0472">Membrane</keyword>
<feature type="compositionally biased region" description="Polar residues" evidence="2">
    <location>
        <begin position="10"/>
        <end position="22"/>
    </location>
</feature>
<comment type="similarity">
    <text evidence="1">Belongs to the band 7/mec-2 family.</text>
</comment>
<dbReference type="FunFam" id="3.30.479.30:FF:000004">
    <property type="entry name" value="Putative membrane protease family, stomatin"/>
    <property type="match status" value="1"/>
</dbReference>
<dbReference type="Pfam" id="PF01145">
    <property type="entry name" value="Band_7"/>
    <property type="match status" value="1"/>
</dbReference>
<dbReference type="InterPro" id="IPR001107">
    <property type="entry name" value="Band_7"/>
</dbReference>
<dbReference type="PANTHER" id="PTHR10264">
    <property type="entry name" value="BAND 7 PROTEIN-RELATED"/>
    <property type="match status" value="1"/>
</dbReference>
<dbReference type="Gene3D" id="3.30.479.30">
    <property type="entry name" value="Band 7 domain"/>
    <property type="match status" value="1"/>
</dbReference>
<evidence type="ECO:0000256" key="1">
    <source>
        <dbReference type="ARBA" id="ARBA00008164"/>
    </source>
</evidence>
<dbReference type="InterPro" id="IPR043202">
    <property type="entry name" value="Band-7_stomatin-like"/>
</dbReference>
<accession>A0A821UZ95</accession>
<dbReference type="Gene3D" id="6.10.250.2090">
    <property type="match status" value="1"/>
</dbReference>
<sequence length="301" mass="34152">MSEHEEKLKVSQQEPRQTSISLTPKDVEKGSPNIFKPRLQLNKEKDKLIEKFLIFMSIILVVLAFPLSLICIFVSSRQFERAVILRNGKVHKNKAFGPGLLFYLPCVDSVKFIDLRTFCYEVPPQEALTKDSLTVSVDAVVFYKVFEPVWAVINVSNYRIATQFLASTTLRNALGTTKLSDVLINRPVISQQVLELMKNTTKEWGVKVLKVEIKDIRLPLQLQKAMAAEAESTRLANAKIIVAKSEIETIKNLQVATTLLMENPMGMQLRYLQSLQLIAGEGTHTVVFPFSFEMFQKLFSK</sequence>
<dbReference type="EMBL" id="CAJOBZ010000035">
    <property type="protein sequence ID" value="CAF4898287.1"/>
    <property type="molecule type" value="Genomic_DNA"/>
</dbReference>